<keyword evidence="2" id="KW-1185">Reference proteome</keyword>
<gene>
    <name evidence="1" type="ORF">LSAT_V11C600330620</name>
</gene>
<evidence type="ECO:0008006" key="3">
    <source>
        <dbReference type="Google" id="ProtNLM"/>
    </source>
</evidence>
<comment type="caution">
    <text evidence="1">The sequence shown here is derived from an EMBL/GenBank/DDBJ whole genome shotgun (WGS) entry which is preliminary data.</text>
</comment>
<dbReference type="PANTHER" id="PTHR31973">
    <property type="entry name" value="POLYPROTEIN, PUTATIVE-RELATED"/>
    <property type="match status" value="1"/>
</dbReference>
<name>A0A9R1X527_LACSA</name>
<protein>
    <recommendedName>
        <fullName evidence="3">MULE transposase domain-containing protein</fullName>
    </recommendedName>
</protein>
<accession>A0A9R1X527</accession>
<evidence type="ECO:0000313" key="1">
    <source>
        <dbReference type="EMBL" id="KAJ0198909.1"/>
    </source>
</evidence>
<evidence type="ECO:0000313" key="2">
    <source>
        <dbReference type="Proteomes" id="UP000235145"/>
    </source>
</evidence>
<dbReference type="Proteomes" id="UP000235145">
    <property type="component" value="Unassembled WGS sequence"/>
</dbReference>
<sequence length="243" mass="27803">MPDPLPLPELAQKIVKGPQHTTIIPMETKHNTTDSFQVVKLSEKHTFSNTQLRPRHRHANKKVLGHFLKGILADSTAWNDKIYALNLLRRTPEESFLRLPIYCYNLQKKNLGMVTHIETNDDNKFEYFFMTTGCVVQAFQRCLRPIIIINGAHLKGKYLGIIVGMDGNNQILPVAFGVGKTKSEESWIWFLSRLKECIGDIPSLAIISDKRTKILFCEATKAYRESDFKESLSRLLRALNDDC</sequence>
<organism evidence="1 2">
    <name type="scientific">Lactuca sativa</name>
    <name type="common">Garden lettuce</name>
    <dbReference type="NCBI Taxonomy" id="4236"/>
    <lineage>
        <taxon>Eukaryota</taxon>
        <taxon>Viridiplantae</taxon>
        <taxon>Streptophyta</taxon>
        <taxon>Embryophyta</taxon>
        <taxon>Tracheophyta</taxon>
        <taxon>Spermatophyta</taxon>
        <taxon>Magnoliopsida</taxon>
        <taxon>eudicotyledons</taxon>
        <taxon>Gunneridae</taxon>
        <taxon>Pentapetalae</taxon>
        <taxon>asterids</taxon>
        <taxon>campanulids</taxon>
        <taxon>Asterales</taxon>
        <taxon>Asteraceae</taxon>
        <taxon>Cichorioideae</taxon>
        <taxon>Cichorieae</taxon>
        <taxon>Lactucinae</taxon>
        <taxon>Lactuca</taxon>
    </lineage>
</organism>
<dbReference type="PANTHER" id="PTHR31973:SF185">
    <property type="entry name" value="TRANSPOSASE, MUDR, PLANT, MULE TRANSPOSASE DOMAIN-CONTAINING PROTEIN"/>
    <property type="match status" value="1"/>
</dbReference>
<dbReference type="EMBL" id="NBSK02000006">
    <property type="protein sequence ID" value="KAJ0198909.1"/>
    <property type="molecule type" value="Genomic_DNA"/>
</dbReference>
<dbReference type="AlphaFoldDB" id="A0A9R1X527"/>
<proteinExistence type="predicted"/>
<reference evidence="1 2" key="1">
    <citation type="journal article" date="2017" name="Nat. Commun.">
        <title>Genome assembly with in vitro proximity ligation data and whole-genome triplication in lettuce.</title>
        <authorList>
            <person name="Reyes-Chin-Wo S."/>
            <person name="Wang Z."/>
            <person name="Yang X."/>
            <person name="Kozik A."/>
            <person name="Arikit S."/>
            <person name="Song C."/>
            <person name="Xia L."/>
            <person name="Froenicke L."/>
            <person name="Lavelle D.O."/>
            <person name="Truco M.J."/>
            <person name="Xia R."/>
            <person name="Zhu S."/>
            <person name="Xu C."/>
            <person name="Xu H."/>
            <person name="Xu X."/>
            <person name="Cox K."/>
            <person name="Korf I."/>
            <person name="Meyers B.C."/>
            <person name="Michelmore R.W."/>
        </authorList>
    </citation>
    <scope>NUCLEOTIDE SEQUENCE [LARGE SCALE GENOMIC DNA]</scope>
    <source>
        <strain evidence="2">cv. Salinas</strain>
        <tissue evidence="1">Seedlings</tissue>
    </source>
</reference>